<evidence type="ECO:0000313" key="2">
    <source>
        <dbReference type="EMBL" id="AEA42895.1"/>
    </source>
</evidence>
<accession>F2IJK7</accession>
<feature type="chain" id="PRO_5003278475" description="DUF4270 domain-containing protein" evidence="1">
    <location>
        <begin position="33"/>
        <end position="455"/>
    </location>
</feature>
<proteinExistence type="predicted"/>
<reference evidence="3" key="2">
    <citation type="submission" date="2011-02" db="EMBL/GenBank/DDBJ databases">
        <title>The complete genome of Fluviicola taffensis DSM 16823.</title>
        <authorList>
            <consortium name="US DOE Joint Genome Institute (JGI-PGF)"/>
            <person name="Lucas S."/>
            <person name="Copeland A."/>
            <person name="Lapidus A."/>
            <person name="Bruce D."/>
            <person name="Goodwin L."/>
            <person name="Pitluck S."/>
            <person name="Kyrpides N."/>
            <person name="Mavromatis K."/>
            <person name="Ivanova N."/>
            <person name="Mikhailova N."/>
            <person name="Pagani I."/>
            <person name="Chertkov O."/>
            <person name="Detter J.C."/>
            <person name="Han C."/>
            <person name="Tapia R."/>
            <person name="Land M."/>
            <person name="Hauser L."/>
            <person name="Markowitz V."/>
            <person name="Cheng J.-F."/>
            <person name="Hugenholtz P."/>
            <person name="Woyke T."/>
            <person name="Wu D."/>
            <person name="Tindall B."/>
            <person name="Pomrenke H.G."/>
            <person name="Brambilla E."/>
            <person name="Klenk H.-P."/>
            <person name="Eisen J.A."/>
        </authorList>
    </citation>
    <scope>NUCLEOTIDE SEQUENCE [LARGE SCALE GENOMIC DNA]</scope>
    <source>
        <strain evidence="3">DSM 16823 / RW262 / RW262</strain>
    </source>
</reference>
<keyword evidence="1" id="KW-0732">Signal</keyword>
<dbReference type="OrthoDB" id="1466062at2"/>
<sequence precursor="true">MMKLNNLHKNWRKAFILSACFVLALSILPSCKKTSSTLGTEALDVDALIAAGGVDNFQLLTSSVLLDTVRSDNQTFGTIGAYHDPKFGTVNASLYTRFSINGQLSLPAGATLTNIDSVVLSLNYGGYYGEFDPQTFEVYQLADIVQSDFAYRINSSIPTTGPNLVEPASATQKPSTVDSAFVGVGKRAPQLRLRLDTNFGTSFVNDIIAGNSAFSNSENFINSNYFKGLKINVANPSPAVGKGAVLYFKLGNADTKITIYFKLLGETTPREVSLVIDNKCADFNHVEVNNTGYPLANVLANPLNGQAEFYSQNFNAIPKIEFPSVSNLSAKTVINNALLYLPVAYQTGNIYSPNLTSLAVCYKDDEGKLRLITRTNSAGATSFVTGSYSNTQKGYVFDLREYIQDIVSLNKQNKGIYLLPNQLFYNCTADRIVFNGQSTAYKTKPKLVIKYTEFK</sequence>
<feature type="signal peptide" evidence="1">
    <location>
        <begin position="1"/>
        <end position="32"/>
    </location>
</feature>
<dbReference type="HOGENOM" id="CLU_600975_0_0_10"/>
<dbReference type="EMBL" id="CP002542">
    <property type="protein sequence ID" value="AEA42895.1"/>
    <property type="molecule type" value="Genomic_DNA"/>
</dbReference>
<dbReference type="KEGG" id="fte:Fluta_0894"/>
<protein>
    <recommendedName>
        <fullName evidence="4">DUF4270 domain-containing protein</fullName>
    </recommendedName>
</protein>
<dbReference type="InterPro" id="IPR025366">
    <property type="entry name" value="DUF4270"/>
</dbReference>
<dbReference type="STRING" id="755732.Fluta_0894"/>
<dbReference type="RefSeq" id="WP_013685667.1">
    <property type="nucleotide sequence ID" value="NC_015321.1"/>
</dbReference>
<gene>
    <name evidence="2" type="ordered locus">Fluta_0894</name>
</gene>
<dbReference type="Pfam" id="PF14092">
    <property type="entry name" value="DUF4270"/>
    <property type="match status" value="1"/>
</dbReference>
<reference evidence="2 3" key="1">
    <citation type="journal article" date="2011" name="Stand. Genomic Sci.">
        <title>Complete genome sequence of the gliding freshwater bacterium Fluviicola taffensis type strain (RW262).</title>
        <authorList>
            <person name="Woyke T."/>
            <person name="Chertkov O."/>
            <person name="Lapidus A."/>
            <person name="Nolan M."/>
            <person name="Lucas S."/>
            <person name="Del Rio T.G."/>
            <person name="Tice H."/>
            <person name="Cheng J.F."/>
            <person name="Tapia R."/>
            <person name="Han C."/>
            <person name="Goodwin L."/>
            <person name="Pitluck S."/>
            <person name="Liolios K."/>
            <person name="Pagani I."/>
            <person name="Ivanova N."/>
            <person name="Huntemann M."/>
            <person name="Mavromatis K."/>
            <person name="Mikhailova N."/>
            <person name="Pati A."/>
            <person name="Chen A."/>
            <person name="Palaniappan K."/>
            <person name="Land M."/>
            <person name="Hauser L."/>
            <person name="Brambilla E.M."/>
            <person name="Rohde M."/>
            <person name="Mwirichia R."/>
            <person name="Sikorski J."/>
            <person name="Tindall B.J."/>
            <person name="Goker M."/>
            <person name="Bristow J."/>
            <person name="Eisen J.A."/>
            <person name="Markowitz V."/>
            <person name="Hugenholtz P."/>
            <person name="Klenk H.P."/>
            <person name="Kyrpides N.C."/>
        </authorList>
    </citation>
    <scope>NUCLEOTIDE SEQUENCE [LARGE SCALE GENOMIC DNA]</scope>
    <source>
        <strain evidence="3">DSM 16823 / RW262 / RW262</strain>
    </source>
</reference>
<dbReference type="AlphaFoldDB" id="F2IJK7"/>
<name>F2IJK7_FLUTR</name>
<evidence type="ECO:0000256" key="1">
    <source>
        <dbReference type="SAM" id="SignalP"/>
    </source>
</evidence>
<evidence type="ECO:0000313" key="3">
    <source>
        <dbReference type="Proteomes" id="UP000007463"/>
    </source>
</evidence>
<dbReference type="eggNOG" id="ENOG5030W62">
    <property type="taxonomic scope" value="Bacteria"/>
</dbReference>
<keyword evidence="3" id="KW-1185">Reference proteome</keyword>
<evidence type="ECO:0008006" key="4">
    <source>
        <dbReference type="Google" id="ProtNLM"/>
    </source>
</evidence>
<organism evidence="2 3">
    <name type="scientific">Fluviicola taffensis (strain DSM 16823 / NCIMB 13979 / RW262)</name>
    <dbReference type="NCBI Taxonomy" id="755732"/>
    <lineage>
        <taxon>Bacteria</taxon>
        <taxon>Pseudomonadati</taxon>
        <taxon>Bacteroidota</taxon>
        <taxon>Flavobacteriia</taxon>
        <taxon>Flavobacteriales</taxon>
        <taxon>Crocinitomicaceae</taxon>
        <taxon>Fluviicola</taxon>
    </lineage>
</organism>
<dbReference type="Proteomes" id="UP000007463">
    <property type="component" value="Chromosome"/>
</dbReference>